<keyword evidence="2" id="KW-1003">Cell membrane</keyword>
<comment type="cofactor">
    <cofactor evidence="7">
        <name>Mg(2+)</name>
        <dbReference type="ChEBI" id="CHEBI:18420"/>
    </cofactor>
</comment>
<evidence type="ECO:0000256" key="5">
    <source>
        <dbReference type="ARBA" id="ARBA00022989"/>
    </source>
</evidence>
<dbReference type="Pfam" id="PF00953">
    <property type="entry name" value="Glycos_transf_4"/>
    <property type="match status" value="1"/>
</dbReference>
<dbReference type="GO" id="GO:0071555">
    <property type="term" value="P:cell wall organization"/>
    <property type="evidence" value="ECO:0007669"/>
    <property type="project" value="TreeGrafter"/>
</dbReference>
<dbReference type="GO" id="GO:0044038">
    <property type="term" value="P:cell wall macromolecule biosynthetic process"/>
    <property type="evidence" value="ECO:0007669"/>
    <property type="project" value="TreeGrafter"/>
</dbReference>
<feature type="transmembrane region" description="Helical" evidence="8">
    <location>
        <begin position="76"/>
        <end position="93"/>
    </location>
</feature>
<evidence type="ECO:0000313" key="9">
    <source>
        <dbReference type="EMBL" id="CAA9310871.1"/>
    </source>
</evidence>
<feature type="transmembrane region" description="Helical" evidence="8">
    <location>
        <begin position="181"/>
        <end position="201"/>
    </location>
</feature>
<keyword evidence="7" id="KW-0479">Metal-binding</keyword>
<dbReference type="InterPro" id="IPR000715">
    <property type="entry name" value="Glycosyl_transferase_4"/>
</dbReference>
<comment type="subcellular location">
    <subcellularLocation>
        <location evidence="1">Cell membrane</location>
        <topology evidence="1">Multi-pass membrane protein</topology>
    </subcellularLocation>
</comment>
<evidence type="ECO:0000256" key="7">
    <source>
        <dbReference type="PIRSR" id="PIRSR600715-1"/>
    </source>
</evidence>
<feature type="transmembrane region" description="Helical" evidence="8">
    <location>
        <begin position="157"/>
        <end position="175"/>
    </location>
</feature>
<keyword evidence="7" id="KW-0460">Magnesium</keyword>
<protein>
    <submittedName>
        <fullName evidence="9">Undecaprenyl-phosphate alpha-N-acetylglucosaminyl 1-phosphate transferase</fullName>
        <ecNumber evidence="9">2.7.8.33</ecNumber>
    </submittedName>
</protein>
<feature type="transmembrane region" description="Helical" evidence="8">
    <location>
        <begin position="291"/>
        <end position="320"/>
    </location>
</feature>
<feature type="transmembrane region" description="Helical" evidence="8">
    <location>
        <begin position="131"/>
        <end position="150"/>
    </location>
</feature>
<dbReference type="GO" id="GO:0046872">
    <property type="term" value="F:metal ion binding"/>
    <property type="evidence" value="ECO:0007669"/>
    <property type="project" value="UniProtKB-KW"/>
</dbReference>
<dbReference type="PANTHER" id="PTHR22926:SF3">
    <property type="entry name" value="UNDECAPRENYL-PHOSPHATE ALPHA-N-ACETYLGLUCOSAMINYL 1-PHOSPHATE TRANSFERASE"/>
    <property type="match status" value="1"/>
</dbReference>
<feature type="transmembrane region" description="Helical" evidence="8">
    <location>
        <begin position="6"/>
        <end position="29"/>
    </location>
</feature>
<feature type="transmembrane region" description="Helical" evidence="8">
    <location>
        <begin position="50"/>
        <end position="70"/>
    </location>
</feature>
<organism evidence="9">
    <name type="scientific">uncultured Microvirga sp</name>
    <dbReference type="NCBI Taxonomy" id="412392"/>
    <lineage>
        <taxon>Bacteria</taxon>
        <taxon>Pseudomonadati</taxon>
        <taxon>Pseudomonadota</taxon>
        <taxon>Alphaproteobacteria</taxon>
        <taxon>Hyphomicrobiales</taxon>
        <taxon>Methylobacteriaceae</taxon>
        <taxon>Microvirga</taxon>
        <taxon>environmental samples</taxon>
    </lineage>
</organism>
<dbReference type="GO" id="GO:0009103">
    <property type="term" value="P:lipopolysaccharide biosynthetic process"/>
    <property type="evidence" value="ECO:0007669"/>
    <property type="project" value="TreeGrafter"/>
</dbReference>
<accession>A0A6J4KPI5</accession>
<keyword evidence="6 8" id="KW-0472">Membrane</keyword>
<dbReference type="CDD" id="cd06854">
    <property type="entry name" value="GT_WbpL_WbcO_like"/>
    <property type="match status" value="1"/>
</dbReference>
<dbReference type="PANTHER" id="PTHR22926">
    <property type="entry name" value="PHOSPHO-N-ACETYLMURAMOYL-PENTAPEPTIDE-TRANSFERASE"/>
    <property type="match status" value="1"/>
</dbReference>
<feature type="transmembrane region" description="Helical" evidence="8">
    <location>
        <begin position="100"/>
        <end position="119"/>
    </location>
</feature>
<sequence>MTLAGSLTLALATGLASFGLSAIGLRILADRAILDAPNARSSHLRPTPRGGGLAVMAALLAAFAVAAWAIGELGRLAPLLMGAVLIAGVSFLDDVKALGAGVRLVAQSVAVVVGLLALPEGLVGQGLVPAWLDRALTAVGWLWFVNLFNFMDGIDGITAVETIAIGAGVALVAQLGGQPGLLPALGLAAAAAAIGFLPWNWHRAKVFLGDVGSVPLGYCLGFLLLSLAAHGFWAAALVLPLYYLLDATWTLLKRLIRREKVWQAHREHWYQHAAAATRHDSVSLRIAAANLALVAVAAGTVLVSPGLLLLAGPVALLLVLELKRMARAERRP</sequence>
<evidence type="ECO:0000256" key="2">
    <source>
        <dbReference type="ARBA" id="ARBA00022475"/>
    </source>
</evidence>
<name>A0A6J4KPI5_9HYPH</name>
<reference evidence="9" key="1">
    <citation type="submission" date="2020-02" db="EMBL/GenBank/DDBJ databases">
        <authorList>
            <person name="Meier V. D."/>
        </authorList>
    </citation>
    <scope>NUCLEOTIDE SEQUENCE</scope>
    <source>
        <strain evidence="9">AVDCRST_MAG90</strain>
    </source>
</reference>
<proteinExistence type="predicted"/>
<gene>
    <name evidence="9" type="ORF">AVDCRST_MAG90-423</name>
</gene>
<evidence type="ECO:0000256" key="6">
    <source>
        <dbReference type="ARBA" id="ARBA00023136"/>
    </source>
</evidence>
<feature type="transmembrane region" description="Helical" evidence="8">
    <location>
        <begin position="222"/>
        <end position="245"/>
    </location>
</feature>
<feature type="binding site" evidence="7">
    <location>
        <position position="210"/>
    </location>
    <ligand>
        <name>Mg(2+)</name>
        <dbReference type="ChEBI" id="CHEBI:18420"/>
    </ligand>
</feature>
<keyword evidence="4 8" id="KW-0812">Transmembrane</keyword>
<dbReference type="EMBL" id="CADCUC010000082">
    <property type="protein sequence ID" value="CAA9310871.1"/>
    <property type="molecule type" value="Genomic_DNA"/>
</dbReference>
<dbReference type="GO" id="GO:0036380">
    <property type="term" value="F:UDP-N-acetylglucosamine-undecaprenyl-phosphate N-acetylglucosaminephosphotransferase activity"/>
    <property type="evidence" value="ECO:0007669"/>
    <property type="project" value="UniProtKB-EC"/>
</dbReference>
<feature type="binding site" evidence="7">
    <location>
        <position position="149"/>
    </location>
    <ligand>
        <name>Mg(2+)</name>
        <dbReference type="ChEBI" id="CHEBI:18420"/>
    </ligand>
</feature>
<keyword evidence="5 8" id="KW-1133">Transmembrane helix</keyword>
<evidence type="ECO:0000256" key="3">
    <source>
        <dbReference type="ARBA" id="ARBA00022679"/>
    </source>
</evidence>
<dbReference type="AlphaFoldDB" id="A0A6J4KPI5"/>
<evidence type="ECO:0000256" key="8">
    <source>
        <dbReference type="SAM" id="Phobius"/>
    </source>
</evidence>
<dbReference type="GO" id="GO:0005886">
    <property type="term" value="C:plasma membrane"/>
    <property type="evidence" value="ECO:0007669"/>
    <property type="project" value="UniProtKB-SubCell"/>
</dbReference>
<keyword evidence="3 9" id="KW-0808">Transferase</keyword>
<evidence type="ECO:0000256" key="4">
    <source>
        <dbReference type="ARBA" id="ARBA00022692"/>
    </source>
</evidence>
<dbReference type="EC" id="2.7.8.33" evidence="9"/>
<evidence type="ECO:0000256" key="1">
    <source>
        <dbReference type="ARBA" id="ARBA00004651"/>
    </source>
</evidence>